<gene>
    <name evidence="1" type="ORF">AMET1_1553</name>
</gene>
<accession>A0A1Y3GF02</accession>
<evidence type="ECO:0000313" key="1">
    <source>
        <dbReference type="EMBL" id="OUJ18045.1"/>
    </source>
</evidence>
<dbReference type="Proteomes" id="UP000195137">
    <property type="component" value="Unassembled WGS sequence"/>
</dbReference>
<evidence type="ECO:0000313" key="2">
    <source>
        <dbReference type="Proteomes" id="UP000195137"/>
    </source>
</evidence>
<dbReference type="EMBL" id="MRZU01000007">
    <property type="protein sequence ID" value="OUJ18045.1"/>
    <property type="molecule type" value="Genomic_DNA"/>
</dbReference>
<reference evidence="1 2" key="1">
    <citation type="submission" date="2016-12" db="EMBL/GenBank/DDBJ databases">
        <title>Discovery of methanogenic haloarchaea.</title>
        <authorList>
            <person name="Sorokin D.Y."/>
            <person name="Makarova K.S."/>
            <person name="Abbas B."/>
            <person name="Ferrer M."/>
            <person name="Golyshin P.N."/>
        </authorList>
    </citation>
    <scope>NUCLEOTIDE SEQUENCE [LARGE SCALE GENOMIC DNA]</scope>
    <source>
        <strain evidence="1">AMET1</strain>
    </source>
</reference>
<comment type="caution">
    <text evidence="1">The sequence shown here is derived from an EMBL/GenBank/DDBJ whole genome shotgun (WGS) entry which is preliminary data.</text>
</comment>
<dbReference type="AlphaFoldDB" id="A0A1Y3GF02"/>
<proteinExistence type="predicted"/>
<sequence>MKKEEIRRQVLGIVPEELTEFDKLESNNHSLFDKWSNDREGRECLYYYVSREKKYKKRAPLDEIVNSVMRYEDQGKFDRGDFKEVCEIANRDGDCGYVIVGRILENLTDARYINRKLGFR</sequence>
<name>A0A1Y3GF02_9EURY</name>
<protein>
    <submittedName>
        <fullName evidence="1">Uncharacterized protein</fullName>
    </submittedName>
</protein>
<dbReference type="OrthoDB" id="382520at2157"/>
<keyword evidence="2" id="KW-1185">Reference proteome</keyword>
<dbReference type="RefSeq" id="WP_086637913.1">
    <property type="nucleotide sequence ID" value="NZ_MRZU01000007.1"/>
</dbReference>
<organism evidence="1 2">
    <name type="scientific">Methanonatronarchaeum thermophilum</name>
    <dbReference type="NCBI Taxonomy" id="1927129"/>
    <lineage>
        <taxon>Archaea</taxon>
        <taxon>Methanobacteriati</taxon>
        <taxon>Methanobacteriota</taxon>
        <taxon>Methanonatronarchaeia</taxon>
        <taxon>Methanonatronarchaeales</taxon>
        <taxon>Methanonatronarchaeaceae</taxon>
        <taxon>Methanonatronarchaeum</taxon>
    </lineage>
</organism>